<dbReference type="EMBL" id="ASHM01000625">
    <property type="protein sequence ID" value="PNY05091.1"/>
    <property type="molecule type" value="Genomic_DNA"/>
</dbReference>
<comment type="caution">
    <text evidence="2">The sequence shown here is derived from an EMBL/GenBank/DDBJ whole genome shotgun (WGS) entry which is preliminary data.</text>
</comment>
<evidence type="ECO:0000313" key="2">
    <source>
        <dbReference type="EMBL" id="PNY05091.1"/>
    </source>
</evidence>
<feature type="region of interest" description="Disordered" evidence="1">
    <location>
        <begin position="31"/>
        <end position="85"/>
    </location>
</feature>
<protein>
    <submittedName>
        <fullName evidence="2">Uncharacterized protein</fullName>
    </submittedName>
</protein>
<organism evidence="2 3">
    <name type="scientific">Trifolium pratense</name>
    <name type="common">Red clover</name>
    <dbReference type="NCBI Taxonomy" id="57577"/>
    <lineage>
        <taxon>Eukaryota</taxon>
        <taxon>Viridiplantae</taxon>
        <taxon>Streptophyta</taxon>
        <taxon>Embryophyta</taxon>
        <taxon>Tracheophyta</taxon>
        <taxon>Spermatophyta</taxon>
        <taxon>Magnoliopsida</taxon>
        <taxon>eudicotyledons</taxon>
        <taxon>Gunneridae</taxon>
        <taxon>Pentapetalae</taxon>
        <taxon>rosids</taxon>
        <taxon>fabids</taxon>
        <taxon>Fabales</taxon>
        <taxon>Fabaceae</taxon>
        <taxon>Papilionoideae</taxon>
        <taxon>50 kb inversion clade</taxon>
        <taxon>NPAAA clade</taxon>
        <taxon>Hologalegina</taxon>
        <taxon>IRL clade</taxon>
        <taxon>Trifolieae</taxon>
        <taxon>Trifolium</taxon>
    </lineage>
</organism>
<sequence>MEQNEKPPKKLKNELEDEELENLCGIEWIENREDEPGIEGGDNNSGVRIRESEILERENEMREKIDRKKDREEMNNGEQRHNQKK</sequence>
<feature type="compositionally biased region" description="Basic and acidic residues" evidence="1">
    <location>
        <begin position="48"/>
        <end position="85"/>
    </location>
</feature>
<evidence type="ECO:0000313" key="3">
    <source>
        <dbReference type="Proteomes" id="UP000236291"/>
    </source>
</evidence>
<evidence type="ECO:0000256" key="1">
    <source>
        <dbReference type="SAM" id="MobiDB-lite"/>
    </source>
</evidence>
<gene>
    <name evidence="2" type="ORF">L195_g001530</name>
</gene>
<reference evidence="2 3" key="2">
    <citation type="journal article" date="2017" name="Front. Plant Sci.">
        <title>Gene Classification and Mining of Molecular Markers Useful in Red Clover (Trifolium pratense) Breeding.</title>
        <authorList>
            <person name="Istvanek J."/>
            <person name="Dluhosova J."/>
            <person name="Dluhos P."/>
            <person name="Patkova L."/>
            <person name="Nedelnik J."/>
            <person name="Repkova J."/>
        </authorList>
    </citation>
    <scope>NUCLEOTIDE SEQUENCE [LARGE SCALE GENOMIC DNA]</scope>
    <source>
        <strain evidence="3">cv. Tatra</strain>
        <tissue evidence="2">Young leaves</tissue>
    </source>
</reference>
<name>A0A2K3NPY5_TRIPR</name>
<reference evidence="2 3" key="1">
    <citation type="journal article" date="2014" name="Am. J. Bot.">
        <title>Genome assembly and annotation for red clover (Trifolium pratense; Fabaceae).</title>
        <authorList>
            <person name="Istvanek J."/>
            <person name="Jaros M."/>
            <person name="Krenek A."/>
            <person name="Repkova J."/>
        </authorList>
    </citation>
    <scope>NUCLEOTIDE SEQUENCE [LARGE SCALE GENOMIC DNA]</scope>
    <source>
        <strain evidence="3">cv. Tatra</strain>
        <tissue evidence="2">Young leaves</tissue>
    </source>
</reference>
<proteinExistence type="predicted"/>
<accession>A0A2K3NPY5</accession>
<dbReference type="AlphaFoldDB" id="A0A2K3NPY5"/>
<dbReference type="Proteomes" id="UP000236291">
    <property type="component" value="Unassembled WGS sequence"/>
</dbReference>